<evidence type="ECO:0000313" key="2">
    <source>
        <dbReference type="Proteomes" id="UP000267978"/>
    </source>
</evidence>
<name>A0AB74A0Z3_PSESX</name>
<comment type="caution">
    <text evidence="1">The sequence shown here is derived from an EMBL/GenBank/DDBJ whole genome shotgun (WGS) entry which is preliminary data.</text>
</comment>
<proteinExistence type="predicted"/>
<dbReference type="AlphaFoldDB" id="A0AB74A0Z3"/>
<dbReference type="EMBL" id="RBNO01000097">
    <property type="protein sequence ID" value="RML23063.1"/>
    <property type="molecule type" value="Genomic_DNA"/>
</dbReference>
<gene>
    <name evidence="1" type="ORF">ALQ98_101508</name>
</gene>
<organism evidence="1 2">
    <name type="scientific">Pseudomonas syringae pv. lapsa</name>
    <dbReference type="NCBI Taxonomy" id="199201"/>
    <lineage>
        <taxon>Bacteria</taxon>
        <taxon>Pseudomonadati</taxon>
        <taxon>Pseudomonadota</taxon>
        <taxon>Gammaproteobacteria</taxon>
        <taxon>Pseudomonadales</taxon>
        <taxon>Pseudomonadaceae</taxon>
        <taxon>Pseudomonas</taxon>
        <taxon>Pseudomonas syringae</taxon>
    </lineage>
</organism>
<sequence length="54" mass="5913">MPFESGARRINATGSNLVDFDSSVERCAVNRTVVYPRFIEQSPSLTEGCWFGGG</sequence>
<reference evidence="1 2" key="1">
    <citation type="submission" date="2018-08" db="EMBL/GenBank/DDBJ databases">
        <title>Recombination of ecologically and evolutionarily significant loci maintains genetic cohesion in the Pseudomonas syringae species complex.</title>
        <authorList>
            <person name="Dillon M."/>
            <person name="Thakur S."/>
            <person name="Almeida R.N.D."/>
            <person name="Weir B.S."/>
            <person name="Guttman D.S."/>
        </authorList>
    </citation>
    <scope>NUCLEOTIDE SEQUENCE [LARGE SCALE GENOMIC DNA]</scope>
    <source>
        <strain evidence="1 2">ICMP 3946</strain>
    </source>
</reference>
<protein>
    <submittedName>
        <fullName evidence="1">Uncharacterized protein</fullName>
    </submittedName>
</protein>
<evidence type="ECO:0000313" key="1">
    <source>
        <dbReference type="EMBL" id="RML23063.1"/>
    </source>
</evidence>
<accession>A0AB74A0Z3</accession>
<dbReference type="Proteomes" id="UP000267978">
    <property type="component" value="Unassembled WGS sequence"/>
</dbReference>